<gene>
    <name evidence="5" type="primary">hsp10</name>
    <name evidence="5" type="ORF">LTR09_008952</name>
</gene>
<dbReference type="PANTHER" id="PTHR10772:SF0">
    <property type="entry name" value="10 KDA HEAT SHOCK PROTEIN, MITOCHONDRIAL"/>
    <property type="match status" value="1"/>
</dbReference>
<dbReference type="PROSITE" id="PS00681">
    <property type="entry name" value="CHAPERONINS_CPN10"/>
    <property type="match status" value="1"/>
</dbReference>
<organism evidence="5 6">
    <name type="scientific">Extremus antarcticus</name>
    <dbReference type="NCBI Taxonomy" id="702011"/>
    <lineage>
        <taxon>Eukaryota</taxon>
        <taxon>Fungi</taxon>
        <taxon>Dikarya</taxon>
        <taxon>Ascomycota</taxon>
        <taxon>Pezizomycotina</taxon>
        <taxon>Dothideomycetes</taxon>
        <taxon>Dothideomycetidae</taxon>
        <taxon>Mycosphaerellales</taxon>
        <taxon>Extremaceae</taxon>
        <taxon>Extremus</taxon>
    </lineage>
</organism>
<dbReference type="GO" id="GO:0051087">
    <property type="term" value="F:protein-folding chaperone binding"/>
    <property type="evidence" value="ECO:0007669"/>
    <property type="project" value="TreeGrafter"/>
</dbReference>
<dbReference type="SMART" id="SM00883">
    <property type="entry name" value="Cpn10"/>
    <property type="match status" value="1"/>
</dbReference>
<dbReference type="FunFam" id="2.30.33.40:FF:000002">
    <property type="entry name" value="10 kDa chaperonin, mitochondrial"/>
    <property type="match status" value="1"/>
</dbReference>
<evidence type="ECO:0000256" key="4">
    <source>
        <dbReference type="RuleBase" id="RU003479"/>
    </source>
</evidence>
<evidence type="ECO:0000313" key="5">
    <source>
        <dbReference type="EMBL" id="KAK3049776.1"/>
    </source>
</evidence>
<keyword evidence="6" id="KW-1185">Reference proteome</keyword>
<dbReference type="InterPro" id="IPR020818">
    <property type="entry name" value="Chaperonin_GroES"/>
</dbReference>
<proteinExistence type="inferred from homology"/>
<dbReference type="EMBL" id="JAWDJX010000037">
    <property type="protein sequence ID" value="KAK3049776.1"/>
    <property type="molecule type" value="Genomic_DNA"/>
</dbReference>
<dbReference type="CDD" id="cd00320">
    <property type="entry name" value="cpn10"/>
    <property type="match status" value="1"/>
</dbReference>
<dbReference type="Gene3D" id="2.30.33.40">
    <property type="entry name" value="GroES chaperonin"/>
    <property type="match status" value="1"/>
</dbReference>
<dbReference type="GO" id="GO:0051082">
    <property type="term" value="F:unfolded protein binding"/>
    <property type="evidence" value="ECO:0007669"/>
    <property type="project" value="TreeGrafter"/>
</dbReference>
<dbReference type="Pfam" id="PF00166">
    <property type="entry name" value="Cpn10"/>
    <property type="match status" value="1"/>
</dbReference>
<dbReference type="GO" id="GO:0005759">
    <property type="term" value="C:mitochondrial matrix"/>
    <property type="evidence" value="ECO:0007669"/>
    <property type="project" value="TreeGrafter"/>
</dbReference>
<evidence type="ECO:0000313" key="6">
    <source>
        <dbReference type="Proteomes" id="UP001271007"/>
    </source>
</evidence>
<evidence type="ECO:0000256" key="1">
    <source>
        <dbReference type="ARBA" id="ARBA00006975"/>
    </source>
</evidence>
<keyword evidence="5" id="KW-0346">Stress response</keyword>
<dbReference type="AlphaFoldDB" id="A0AAJ0DGB7"/>
<dbReference type="GO" id="GO:0044183">
    <property type="term" value="F:protein folding chaperone"/>
    <property type="evidence" value="ECO:0007669"/>
    <property type="project" value="InterPro"/>
</dbReference>
<evidence type="ECO:0000256" key="2">
    <source>
        <dbReference type="ARBA" id="ARBA00023186"/>
    </source>
</evidence>
<comment type="function">
    <text evidence="3">Eukaryotic CPN10 homolog which is essential for mitochondrial protein biogenesis, together with CPN60. Binds to CPN60 in the presence of Mg-ATP and suppresses the ATPase activity of the latter.</text>
</comment>
<keyword evidence="2 4" id="KW-0143">Chaperone</keyword>
<comment type="caution">
    <text evidence="5">The sequence shown here is derived from an EMBL/GenBank/DDBJ whole genome shotgun (WGS) entry which is preliminary data.</text>
</comment>
<dbReference type="InterPro" id="IPR011032">
    <property type="entry name" value="GroES-like_sf"/>
</dbReference>
<comment type="similarity">
    <text evidence="1 4">Belongs to the GroES chaperonin family.</text>
</comment>
<dbReference type="PRINTS" id="PR00297">
    <property type="entry name" value="CHAPERONIN10"/>
</dbReference>
<dbReference type="GO" id="GO:0005524">
    <property type="term" value="F:ATP binding"/>
    <property type="evidence" value="ECO:0007669"/>
    <property type="project" value="InterPro"/>
</dbReference>
<sequence>MSAILKNIKALAPLLDRVLVQRVKAESKTAGGIFLPDSAVKELNEAKVLAVGPGAWDRDGKRMAMSVAAGDKVLIPQYGGSPIKVGEDEYSIFRDHELLAKIKE</sequence>
<protein>
    <submittedName>
        <fullName evidence="5">Mitochondrial heat shock protein Hsp10</fullName>
    </submittedName>
</protein>
<dbReference type="Proteomes" id="UP001271007">
    <property type="component" value="Unassembled WGS sequence"/>
</dbReference>
<name>A0AAJ0DGB7_9PEZI</name>
<evidence type="ECO:0000256" key="3">
    <source>
        <dbReference type="ARBA" id="ARBA00056825"/>
    </source>
</evidence>
<dbReference type="HAMAP" id="MF_00580">
    <property type="entry name" value="CH10"/>
    <property type="match status" value="1"/>
</dbReference>
<accession>A0AAJ0DGB7</accession>
<reference evidence="5" key="1">
    <citation type="submission" date="2023-04" db="EMBL/GenBank/DDBJ databases">
        <title>Black Yeasts Isolated from many extreme environments.</title>
        <authorList>
            <person name="Coleine C."/>
            <person name="Stajich J.E."/>
            <person name="Selbmann L."/>
        </authorList>
    </citation>
    <scope>NUCLEOTIDE SEQUENCE</scope>
    <source>
        <strain evidence="5">CCFEE 5312</strain>
    </source>
</reference>
<dbReference type="PANTHER" id="PTHR10772">
    <property type="entry name" value="10 KDA HEAT SHOCK PROTEIN"/>
    <property type="match status" value="1"/>
</dbReference>
<dbReference type="SUPFAM" id="SSF50129">
    <property type="entry name" value="GroES-like"/>
    <property type="match status" value="1"/>
</dbReference>
<dbReference type="InterPro" id="IPR018369">
    <property type="entry name" value="Chaprnonin_Cpn10_CS"/>
</dbReference>
<dbReference type="InterPro" id="IPR037124">
    <property type="entry name" value="Chaperonin_GroES_sf"/>
</dbReference>
<dbReference type="GO" id="GO:0046872">
    <property type="term" value="F:metal ion binding"/>
    <property type="evidence" value="ECO:0007669"/>
    <property type="project" value="TreeGrafter"/>
</dbReference>